<accession>A0A9N9CBC3</accession>
<name>A0A9N9CBC3_9GLOM</name>
<proteinExistence type="predicted"/>
<dbReference type="AlphaFoldDB" id="A0A9N9CBC3"/>
<dbReference type="Proteomes" id="UP000789572">
    <property type="component" value="Unassembled WGS sequence"/>
</dbReference>
<feature type="transmembrane region" description="Helical" evidence="2">
    <location>
        <begin position="166"/>
        <end position="183"/>
    </location>
</feature>
<organism evidence="3 4">
    <name type="scientific">Paraglomus occultum</name>
    <dbReference type="NCBI Taxonomy" id="144539"/>
    <lineage>
        <taxon>Eukaryota</taxon>
        <taxon>Fungi</taxon>
        <taxon>Fungi incertae sedis</taxon>
        <taxon>Mucoromycota</taxon>
        <taxon>Glomeromycotina</taxon>
        <taxon>Glomeromycetes</taxon>
        <taxon>Paraglomerales</taxon>
        <taxon>Paraglomeraceae</taxon>
        <taxon>Paraglomus</taxon>
    </lineage>
</organism>
<keyword evidence="4" id="KW-1185">Reference proteome</keyword>
<reference evidence="3" key="1">
    <citation type="submission" date="2021-06" db="EMBL/GenBank/DDBJ databases">
        <authorList>
            <person name="Kallberg Y."/>
            <person name="Tangrot J."/>
            <person name="Rosling A."/>
        </authorList>
    </citation>
    <scope>NUCLEOTIDE SEQUENCE</scope>
    <source>
        <strain evidence="3">IA702</strain>
    </source>
</reference>
<sequence length="360" mass="41455">MSEALYNAYDTPTELFLGGALMGISMLLTLHSIFHMAVRRSTVSKYYLFPVVNGLLFISEILTLIKILAPYTRIWVTVMRNGIFIVLRPAILYLAFLRCQAVYAPCRKHSRLHYLVIAFAVLQLTGLFIASTQYNKSCQVQNDKCETDDWEIIYNINDWVTPLLRFYYLILEGIFLVVVFNTFRRSDLSEDPQIVRHRKFQSFFFYLDLLFLTFSSTYHFLCIFVSLNFTYETLELFSIAFTVFCMTEFGLVIPKLFKSIHTRDIELRNHLSSKKANSISDELVSNIGNAVLSEDEEKQLESVDSKEDESDVKATNKINEQGSASLATTYDTNNTSIFSSGSEHELTTRDVSSIRLERDM</sequence>
<gene>
    <name evidence="3" type="ORF">POCULU_LOCUS7111</name>
</gene>
<feature type="region of interest" description="Disordered" evidence="1">
    <location>
        <begin position="298"/>
        <end position="318"/>
    </location>
</feature>
<evidence type="ECO:0000313" key="4">
    <source>
        <dbReference type="Proteomes" id="UP000789572"/>
    </source>
</evidence>
<feature type="transmembrane region" description="Helical" evidence="2">
    <location>
        <begin position="15"/>
        <end position="34"/>
    </location>
</feature>
<protein>
    <submittedName>
        <fullName evidence="3">1699_t:CDS:1</fullName>
    </submittedName>
</protein>
<comment type="caution">
    <text evidence="3">The sequence shown here is derived from an EMBL/GenBank/DDBJ whole genome shotgun (WGS) entry which is preliminary data.</text>
</comment>
<keyword evidence="2" id="KW-0812">Transmembrane</keyword>
<keyword evidence="2" id="KW-1133">Transmembrane helix</keyword>
<dbReference type="OrthoDB" id="2334596at2759"/>
<feature type="transmembrane region" description="Helical" evidence="2">
    <location>
        <begin position="203"/>
        <end position="227"/>
    </location>
</feature>
<feature type="transmembrane region" description="Helical" evidence="2">
    <location>
        <begin position="81"/>
        <end position="100"/>
    </location>
</feature>
<feature type="region of interest" description="Disordered" evidence="1">
    <location>
        <begin position="337"/>
        <end position="360"/>
    </location>
</feature>
<dbReference type="EMBL" id="CAJVPJ010001505">
    <property type="protein sequence ID" value="CAG8593817.1"/>
    <property type="molecule type" value="Genomic_DNA"/>
</dbReference>
<feature type="transmembrane region" description="Helical" evidence="2">
    <location>
        <begin position="112"/>
        <end position="130"/>
    </location>
</feature>
<feature type="transmembrane region" description="Helical" evidence="2">
    <location>
        <begin position="233"/>
        <end position="253"/>
    </location>
</feature>
<keyword evidence="2" id="KW-0472">Membrane</keyword>
<evidence type="ECO:0000313" key="3">
    <source>
        <dbReference type="EMBL" id="CAG8593817.1"/>
    </source>
</evidence>
<feature type="transmembrane region" description="Helical" evidence="2">
    <location>
        <begin position="46"/>
        <end position="69"/>
    </location>
</feature>
<evidence type="ECO:0000256" key="1">
    <source>
        <dbReference type="SAM" id="MobiDB-lite"/>
    </source>
</evidence>
<evidence type="ECO:0000256" key="2">
    <source>
        <dbReference type="SAM" id="Phobius"/>
    </source>
</evidence>